<dbReference type="InterPro" id="IPR036179">
    <property type="entry name" value="Ig-like_dom_sf"/>
</dbReference>
<feature type="signal peptide" evidence="4">
    <location>
        <begin position="1"/>
        <end position="17"/>
    </location>
</feature>
<dbReference type="EMBL" id="CAWUFR010000987">
    <property type="protein sequence ID" value="CAK6982301.1"/>
    <property type="molecule type" value="Genomic_DNA"/>
</dbReference>
<evidence type="ECO:0000256" key="2">
    <source>
        <dbReference type="ARBA" id="ARBA00023136"/>
    </source>
</evidence>
<accession>A0AAV1QE06</accession>
<dbReference type="Gene3D" id="2.60.40.10">
    <property type="entry name" value="Immunoglobulins"/>
    <property type="match status" value="2"/>
</dbReference>
<evidence type="ECO:0000259" key="5">
    <source>
        <dbReference type="SMART" id="SM00409"/>
    </source>
</evidence>
<dbReference type="InterPro" id="IPR013783">
    <property type="entry name" value="Ig-like_fold"/>
</dbReference>
<dbReference type="GO" id="GO:0009897">
    <property type="term" value="C:external side of plasma membrane"/>
    <property type="evidence" value="ECO:0007669"/>
    <property type="project" value="TreeGrafter"/>
</dbReference>
<dbReference type="GO" id="GO:0001817">
    <property type="term" value="P:regulation of cytokine production"/>
    <property type="evidence" value="ECO:0007669"/>
    <property type="project" value="TreeGrafter"/>
</dbReference>
<dbReference type="InterPro" id="IPR013106">
    <property type="entry name" value="Ig_V-set"/>
</dbReference>
<name>A0AAV1QE06_SCOSC</name>
<dbReference type="Proteomes" id="UP001314229">
    <property type="component" value="Unassembled WGS sequence"/>
</dbReference>
<evidence type="ECO:0000313" key="6">
    <source>
        <dbReference type="EMBL" id="CAK6982301.1"/>
    </source>
</evidence>
<evidence type="ECO:0000256" key="3">
    <source>
        <dbReference type="ARBA" id="ARBA00023319"/>
    </source>
</evidence>
<organism evidence="6 7">
    <name type="scientific">Scomber scombrus</name>
    <name type="common">Atlantic mackerel</name>
    <name type="synonym">Scomber vernalis</name>
    <dbReference type="NCBI Taxonomy" id="13677"/>
    <lineage>
        <taxon>Eukaryota</taxon>
        <taxon>Metazoa</taxon>
        <taxon>Chordata</taxon>
        <taxon>Craniata</taxon>
        <taxon>Vertebrata</taxon>
        <taxon>Euteleostomi</taxon>
        <taxon>Actinopterygii</taxon>
        <taxon>Neopterygii</taxon>
        <taxon>Teleostei</taxon>
        <taxon>Neoteleostei</taxon>
        <taxon>Acanthomorphata</taxon>
        <taxon>Pelagiaria</taxon>
        <taxon>Scombriformes</taxon>
        <taxon>Scombridae</taxon>
        <taxon>Scomber</taxon>
    </lineage>
</organism>
<feature type="domain" description="Immunoglobulin" evidence="5">
    <location>
        <begin position="25"/>
        <end position="136"/>
    </location>
</feature>
<feature type="chain" id="PRO_5043987692" evidence="4">
    <location>
        <begin position="18"/>
        <end position="271"/>
    </location>
</feature>
<keyword evidence="4" id="KW-0732">Signal</keyword>
<gene>
    <name evidence="6" type="ORF">FSCOSCO3_A031600</name>
</gene>
<dbReference type="PANTHER" id="PTHR24100">
    <property type="entry name" value="BUTYROPHILIN"/>
    <property type="match status" value="1"/>
</dbReference>
<sequence length="271" mass="30802">MIGKILLLISLTSCVSGTFVVKVTQTSYQAEENHNITLEWMFTTNPDSSSTSQHINCDMFTDHKNPVLYHVHEGVEVPESEDKQFAGRVQSDKDALREGRIRLHVSRLRTEDLGLYLCGVFTDYGVSSVRWRLNVTGIFVVNVTQTSYQAEENHNITLQWMFTKPDSSSTPIIVCCRLLADPNDPILYHVHEGVEVPESQDEQFAGRVQWDKDALREGRIRLHVSRLRTNDSGLYRCNVLTDDGQSSDSCLLNVTAERIQQDESVRDEINI</sequence>
<dbReference type="GO" id="GO:0005102">
    <property type="term" value="F:signaling receptor binding"/>
    <property type="evidence" value="ECO:0007669"/>
    <property type="project" value="TreeGrafter"/>
</dbReference>
<comment type="subcellular location">
    <subcellularLocation>
        <location evidence="1">Membrane</location>
    </subcellularLocation>
</comment>
<evidence type="ECO:0000313" key="7">
    <source>
        <dbReference type="Proteomes" id="UP001314229"/>
    </source>
</evidence>
<evidence type="ECO:0000256" key="4">
    <source>
        <dbReference type="SAM" id="SignalP"/>
    </source>
</evidence>
<evidence type="ECO:0000256" key="1">
    <source>
        <dbReference type="ARBA" id="ARBA00004370"/>
    </source>
</evidence>
<dbReference type="InterPro" id="IPR003599">
    <property type="entry name" value="Ig_sub"/>
</dbReference>
<proteinExistence type="predicted"/>
<keyword evidence="2" id="KW-0472">Membrane</keyword>
<comment type="caution">
    <text evidence="6">The sequence shown here is derived from an EMBL/GenBank/DDBJ whole genome shotgun (WGS) entry which is preliminary data.</text>
</comment>
<dbReference type="InterPro" id="IPR050504">
    <property type="entry name" value="IgSF_BTN/MOG"/>
</dbReference>
<dbReference type="Pfam" id="PF07686">
    <property type="entry name" value="V-set"/>
    <property type="match status" value="1"/>
</dbReference>
<dbReference type="SMART" id="SM00409">
    <property type="entry name" value="IG"/>
    <property type="match status" value="2"/>
</dbReference>
<dbReference type="GO" id="GO:0050852">
    <property type="term" value="P:T cell receptor signaling pathway"/>
    <property type="evidence" value="ECO:0007669"/>
    <property type="project" value="TreeGrafter"/>
</dbReference>
<reference evidence="6 7" key="1">
    <citation type="submission" date="2024-01" db="EMBL/GenBank/DDBJ databases">
        <authorList>
            <person name="Alioto T."/>
            <person name="Alioto T."/>
            <person name="Gomez Garrido J."/>
        </authorList>
    </citation>
    <scope>NUCLEOTIDE SEQUENCE [LARGE SCALE GENOMIC DNA]</scope>
</reference>
<keyword evidence="7" id="KW-1185">Reference proteome</keyword>
<dbReference type="SUPFAM" id="SSF48726">
    <property type="entry name" value="Immunoglobulin"/>
    <property type="match status" value="2"/>
</dbReference>
<feature type="domain" description="Immunoglobulin" evidence="5">
    <location>
        <begin position="145"/>
        <end position="255"/>
    </location>
</feature>
<dbReference type="AlphaFoldDB" id="A0AAV1QE06"/>
<protein>
    <submittedName>
        <fullName evidence="6">Uncharacterized protein LOC119481862</fullName>
    </submittedName>
</protein>
<keyword evidence="3" id="KW-0393">Immunoglobulin domain</keyword>